<name>A0A6L3SSI6_9HYPH</name>
<feature type="transmembrane region" description="Helical" evidence="5">
    <location>
        <begin position="73"/>
        <end position="91"/>
    </location>
</feature>
<evidence type="ECO:0000259" key="7">
    <source>
        <dbReference type="Pfam" id="PF07730"/>
    </source>
</evidence>
<evidence type="ECO:0008006" key="10">
    <source>
        <dbReference type="Google" id="ProtNLM"/>
    </source>
</evidence>
<dbReference type="PANTHER" id="PTHR24421">
    <property type="entry name" value="NITRATE/NITRITE SENSOR PROTEIN NARX-RELATED"/>
    <property type="match status" value="1"/>
</dbReference>
<evidence type="ECO:0000256" key="2">
    <source>
        <dbReference type="ARBA" id="ARBA00022777"/>
    </source>
</evidence>
<keyword evidence="9" id="KW-1185">Reference proteome</keyword>
<keyword evidence="2" id="KW-0418">Kinase</keyword>
<feature type="transmembrane region" description="Helical" evidence="5">
    <location>
        <begin position="147"/>
        <end position="165"/>
    </location>
</feature>
<dbReference type="AlphaFoldDB" id="A0A6L3SSI6"/>
<dbReference type="InterPro" id="IPR011712">
    <property type="entry name" value="Sig_transdc_His_kin_sub3_dim/P"/>
</dbReference>
<feature type="compositionally biased region" description="Basic and acidic residues" evidence="4">
    <location>
        <begin position="300"/>
        <end position="311"/>
    </location>
</feature>
<gene>
    <name evidence="8" type="ORF">F6X53_30195</name>
</gene>
<feature type="transmembrane region" description="Helical" evidence="5">
    <location>
        <begin position="44"/>
        <end position="66"/>
    </location>
</feature>
<evidence type="ECO:0000256" key="3">
    <source>
        <dbReference type="ARBA" id="ARBA00023012"/>
    </source>
</evidence>
<dbReference type="InterPro" id="IPR036890">
    <property type="entry name" value="HATPase_C_sf"/>
</dbReference>
<keyword evidence="5" id="KW-0472">Membrane</keyword>
<feature type="domain" description="Histidine kinase/HSP90-like ATPase" evidence="6">
    <location>
        <begin position="484"/>
        <end position="573"/>
    </location>
</feature>
<reference evidence="8 9" key="1">
    <citation type="submission" date="2019-09" db="EMBL/GenBank/DDBJ databases">
        <title>YIM 48816 draft genome.</title>
        <authorList>
            <person name="Jiang L."/>
        </authorList>
    </citation>
    <scope>NUCLEOTIDE SEQUENCE [LARGE SCALE GENOMIC DNA]</scope>
    <source>
        <strain evidence="8 9">YIM 48816</strain>
    </source>
</reference>
<dbReference type="InterPro" id="IPR003594">
    <property type="entry name" value="HATPase_dom"/>
</dbReference>
<organism evidence="8 9">
    <name type="scientific">Methylobacterium soli</name>
    <dbReference type="NCBI Taxonomy" id="553447"/>
    <lineage>
        <taxon>Bacteria</taxon>
        <taxon>Pseudomonadati</taxon>
        <taxon>Pseudomonadota</taxon>
        <taxon>Alphaproteobacteria</taxon>
        <taxon>Hyphomicrobiales</taxon>
        <taxon>Methylobacteriaceae</taxon>
        <taxon>Methylobacterium</taxon>
    </lineage>
</organism>
<dbReference type="Pfam" id="PF07730">
    <property type="entry name" value="HisKA_3"/>
    <property type="match status" value="1"/>
</dbReference>
<evidence type="ECO:0000259" key="6">
    <source>
        <dbReference type="Pfam" id="PF02518"/>
    </source>
</evidence>
<comment type="caution">
    <text evidence="8">The sequence shown here is derived from an EMBL/GenBank/DDBJ whole genome shotgun (WGS) entry which is preliminary data.</text>
</comment>
<evidence type="ECO:0000256" key="1">
    <source>
        <dbReference type="ARBA" id="ARBA00022679"/>
    </source>
</evidence>
<feature type="region of interest" description="Disordered" evidence="4">
    <location>
        <begin position="285"/>
        <end position="311"/>
    </location>
</feature>
<evidence type="ECO:0000313" key="9">
    <source>
        <dbReference type="Proteomes" id="UP000474159"/>
    </source>
</evidence>
<accession>A0A6L3SSI6</accession>
<evidence type="ECO:0000256" key="4">
    <source>
        <dbReference type="SAM" id="MobiDB-lite"/>
    </source>
</evidence>
<dbReference type="Gene3D" id="1.20.5.1930">
    <property type="match status" value="1"/>
</dbReference>
<keyword evidence="3" id="KW-0902">Two-component regulatory system</keyword>
<dbReference type="Proteomes" id="UP000474159">
    <property type="component" value="Unassembled WGS sequence"/>
</dbReference>
<keyword evidence="5" id="KW-1133">Transmembrane helix</keyword>
<proteinExistence type="predicted"/>
<evidence type="ECO:0000256" key="5">
    <source>
        <dbReference type="SAM" id="Phobius"/>
    </source>
</evidence>
<keyword evidence="1" id="KW-0808">Transferase</keyword>
<feature type="transmembrane region" description="Helical" evidence="5">
    <location>
        <begin position="111"/>
        <end position="135"/>
    </location>
</feature>
<dbReference type="InterPro" id="IPR050482">
    <property type="entry name" value="Sensor_HK_TwoCompSys"/>
</dbReference>
<dbReference type="EMBL" id="VZZK01000064">
    <property type="protein sequence ID" value="KAB1070368.1"/>
    <property type="molecule type" value="Genomic_DNA"/>
</dbReference>
<dbReference type="GO" id="GO:0000155">
    <property type="term" value="F:phosphorelay sensor kinase activity"/>
    <property type="evidence" value="ECO:0007669"/>
    <property type="project" value="InterPro"/>
</dbReference>
<keyword evidence="5" id="KW-0812">Transmembrane</keyword>
<feature type="domain" description="Signal transduction histidine kinase subgroup 3 dimerisation and phosphoacceptor" evidence="7">
    <location>
        <begin position="378"/>
        <end position="435"/>
    </location>
</feature>
<dbReference type="OrthoDB" id="8013578at2"/>
<dbReference type="SUPFAM" id="SSF55874">
    <property type="entry name" value="ATPase domain of HSP90 chaperone/DNA topoisomerase II/histidine kinase"/>
    <property type="match status" value="1"/>
</dbReference>
<dbReference type="Gene3D" id="3.30.565.10">
    <property type="entry name" value="Histidine kinase-like ATPase, C-terminal domain"/>
    <property type="match status" value="1"/>
</dbReference>
<sequence>MTSNLASDASVAIDSPTWANGTLRGKLARHGCRHLECVLFGRPIGTIVAVTRLALAIIAFVAIQAFPPQAHASLLRVLLLIYVVGASIVTVTELKHSSTARSAYLCHGFDITISSALMYYCQGDTSAFFVLYVFALLSSAAQWNWKGALTTTLILLLALISLMLFELSTSEVTVGHISGDLLQVALRAGFLLTCGAMMAYFAALRERSRSRYERVAEGSKRDIAGLSTDRLKDITCRIADVLQADRVIVRYETKVDRRRTAIEWSSGTLRYVSWFADAMEPSHPGEWDVAPESEAAGTRASDRPGSKRTDRKCARSALSPFKVAFESEGCYGQVTVCGPRVWSQEDHTLLRILASQIGAEIEEESLRAALQAVAAREERLRLARDLHDGPLQGIAAANLQLGIVSRQLPEHVQRQLKETRSLLSGEARRIRSTIQTPSARAMSAPKSVKLARTLNEQLAQLSRQWGCCVLLNVYPANLKATESDVAHLENMVSEAVSNAVRHGQATEVEISVQRSQGSFIIDIQDNGSGCLAIEGTYSHATLASDNLGPRMLRSRAESLGGSLRLTSTVRGTGLHIEFGK</sequence>
<dbReference type="CDD" id="cd16917">
    <property type="entry name" value="HATPase_UhpB-NarQ-NarX-like"/>
    <property type="match status" value="1"/>
</dbReference>
<dbReference type="Pfam" id="PF02518">
    <property type="entry name" value="HATPase_c"/>
    <property type="match status" value="1"/>
</dbReference>
<feature type="transmembrane region" description="Helical" evidence="5">
    <location>
        <begin position="185"/>
        <end position="204"/>
    </location>
</feature>
<protein>
    <recommendedName>
        <fullName evidence="10">Histidine kinase/HSP90-like ATPase domain-containing protein</fullName>
    </recommendedName>
</protein>
<evidence type="ECO:0000313" key="8">
    <source>
        <dbReference type="EMBL" id="KAB1070368.1"/>
    </source>
</evidence>
<dbReference type="PANTHER" id="PTHR24421:SF55">
    <property type="entry name" value="SENSOR HISTIDINE KINASE YDFH"/>
    <property type="match status" value="1"/>
</dbReference>
<dbReference type="GO" id="GO:0016020">
    <property type="term" value="C:membrane"/>
    <property type="evidence" value="ECO:0007669"/>
    <property type="project" value="InterPro"/>
</dbReference>
<dbReference type="GO" id="GO:0046983">
    <property type="term" value="F:protein dimerization activity"/>
    <property type="evidence" value="ECO:0007669"/>
    <property type="project" value="InterPro"/>
</dbReference>